<feature type="compositionally biased region" description="Gly residues" evidence="1">
    <location>
        <begin position="387"/>
        <end position="410"/>
    </location>
</feature>
<evidence type="ECO:0000313" key="3">
    <source>
        <dbReference type="Proteomes" id="UP000000557"/>
    </source>
</evidence>
<reference evidence="2 3" key="2">
    <citation type="journal article" date="2003" name="DNA Res.">
        <title>Complete genome structure of Gloeobacter violaceus PCC 7421, a cyanobacterium that lacks thylakoids (supplement).</title>
        <authorList>
            <person name="Nakamura Y."/>
            <person name="Kaneko T."/>
            <person name="Sato S."/>
            <person name="Mimuro M."/>
            <person name="Miyashita H."/>
            <person name="Tsuchiya T."/>
            <person name="Sasamoto S."/>
            <person name="Watanabe A."/>
            <person name="Kawashima K."/>
            <person name="Kishida Y."/>
            <person name="Kiyokawa C."/>
            <person name="Kohara M."/>
            <person name="Matsumoto M."/>
            <person name="Matsuno A."/>
            <person name="Nakazaki N."/>
            <person name="Shimpo S."/>
            <person name="Takeuchi C."/>
            <person name="Yamada M."/>
            <person name="Tabata S."/>
        </authorList>
    </citation>
    <scope>NUCLEOTIDE SEQUENCE [LARGE SCALE GENOMIC DNA]</scope>
    <source>
        <strain evidence="3">ATCC 29082 / PCC 7421</strain>
    </source>
</reference>
<evidence type="ECO:0000313" key="2">
    <source>
        <dbReference type="EMBL" id="BAC90154.1"/>
    </source>
</evidence>
<reference evidence="2 3" key="1">
    <citation type="journal article" date="2003" name="DNA Res.">
        <title>Complete genome structure of Gloeobacter violaceus PCC 7421, a cyanobacterium that lacks thylakoids.</title>
        <authorList>
            <person name="Nakamura Y."/>
            <person name="Kaneko T."/>
            <person name="Sato S."/>
            <person name="Mimuro M."/>
            <person name="Miyashita H."/>
            <person name="Tsuchiya T."/>
            <person name="Sasamoto S."/>
            <person name="Watanabe A."/>
            <person name="Kawashima K."/>
            <person name="Kishida Y."/>
            <person name="Kiyokawa C."/>
            <person name="Kohara M."/>
            <person name="Matsumoto M."/>
            <person name="Matsuno A."/>
            <person name="Nakazaki N."/>
            <person name="Shimpo S."/>
            <person name="Takeuchi C."/>
            <person name="Yamada M."/>
            <person name="Tabata S."/>
        </authorList>
    </citation>
    <scope>NUCLEOTIDE SEQUENCE [LARGE SCALE GENOMIC DNA]</scope>
    <source>
        <strain evidence="3">ATCC 29082 / PCC 7421</strain>
    </source>
</reference>
<feature type="compositionally biased region" description="Low complexity" evidence="1">
    <location>
        <begin position="360"/>
        <end position="377"/>
    </location>
</feature>
<feature type="region of interest" description="Disordered" evidence="1">
    <location>
        <begin position="1"/>
        <end position="55"/>
    </location>
</feature>
<organism evidence="2 3">
    <name type="scientific">Gloeobacter violaceus (strain ATCC 29082 / PCC 7421)</name>
    <dbReference type="NCBI Taxonomy" id="251221"/>
    <lineage>
        <taxon>Bacteria</taxon>
        <taxon>Bacillati</taxon>
        <taxon>Cyanobacteriota</taxon>
        <taxon>Cyanophyceae</taxon>
        <taxon>Gloeobacterales</taxon>
        <taxon>Gloeobacteraceae</taxon>
        <taxon>Gloeobacter</taxon>
    </lineage>
</organism>
<dbReference type="STRING" id="251221.gene:10759708"/>
<name>Q7NIH0_GLOVI</name>
<evidence type="ECO:0000256" key="1">
    <source>
        <dbReference type="SAM" id="MobiDB-lite"/>
    </source>
</evidence>
<keyword evidence="3" id="KW-1185">Reference proteome</keyword>
<feature type="compositionally biased region" description="Acidic residues" evidence="1">
    <location>
        <begin position="1"/>
        <end position="19"/>
    </location>
</feature>
<dbReference type="KEGG" id="gvi:glr2213"/>
<dbReference type="AlphaFoldDB" id="Q7NIH0"/>
<sequence>MEEEQGFSAFDDSDEEEGTCNELPWALAGAGQGEGLDPYPDWGGLPPGDWGEDGTGTEVPWLPEGEFLGGGTWLPHEPPTDDRADGSFRTCVEPEGFALSEDPTDPGVYDPAGQTNDAGWERAIDQTVEGLSDLAQFSTDLVDGVPVLEQAMDAVAGIVEVQAEFQGGVLKGAGATVEGMIEMISHPLDTAAGLLTMAEHVPGMPVNPLKAMHELYDVAAGTQSLEEAAEDVLNPLESASDDLAFWGDVAGHIVEPYSEAIEEGKYAEAAGRALFDIGGIVLGAGGGAAAEGVAGAGRVAGIATEGAQAARGAALATEGAEAAARAAKAVEAVEDAAKAARTVAGRKTAATAEAAQASKAAEGAGSAGSAPTAASGEAAEDAARASAGGGGSGGKGPGGERPGGPDGGEGFLQNELAQVSGGRAENFKEEHNWNELLIREKIAPGLKDYELQLRGEDAQKDGALWSNIHEKRTEALEKLVPKAKEELQAIDLATEVENRRQALLLDNTDVAGVSQSVQNYGLSIPPQLIEEVKAYNFDSAGIYFAADNYTAWKRLSSDQGTMDDLRYLVHEATEIEELKSLSKEKDFDFMGKDIPAGEEALEWRDNFDKLYETAHSTALNKEYSFLTEQIRRVTGGELDLPPEVIAAVDPTRAEGRSYMQVDGKPLKEHLNFDEFAERGSEPIQLDEKTRDWLWHGADAANDVFPENFTLEDLVKFIKKAPLKDLPPQLKGNS</sequence>
<dbReference type="OrthoDB" id="583560at2"/>
<dbReference type="EnsemblBacteria" id="BAC90154">
    <property type="protein sequence ID" value="BAC90154"/>
    <property type="gene ID" value="BAC90154"/>
</dbReference>
<dbReference type="EMBL" id="BA000045">
    <property type="protein sequence ID" value="BAC90154.1"/>
    <property type="molecule type" value="Genomic_DNA"/>
</dbReference>
<dbReference type="InParanoid" id="Q7NIH0"/>
<gene>
    <name evidence="2" type="ordered locus">glr2213</name>
</gene>
<feature type="region of interest" description="Disordered" evidence="1">
    <location>
        <begin position="360"/>
        <end position="412"/>
    </location>
</feature>
<proteinExistence type="predicted"/>
<feature type="compositionally biased region" description="Low complexity" evidence="1">
    <location>
        <begin position="35"/>
        <end position="49"/>
    </location>
</feature>
<dbReference type="HOGENOM" id="CLU_378017_0_0_3"/>
<accession>Q7NIH0</accession>
<dbReference type="RefSeq" id="WP_011142210.1">
    <property type="nucleotide sequence ID" value="NC_005125.1"/>
</dbReference>
<protein>
    <submittedName>
        <fullName evidence="2">Glr2213 protein</fullName>
    </submittedName>
</protein>
<dbReference type="Proteomes" id="UP000000557">
    <property type="component" value="Chromosome"/>
</dbReference>